<sequence length="266" mass="30347">MIIRSASQLERYLRRVASWVWEEQNDARHHGLKLQEETITEMLLLRLARECEHLGLNVKMFNRIEEGGSTKTGKVGNGADWEWFIETKLCQVGFRVQAKVLSSGLTPVRGALSVGKYEGLHDDRLQTDDLIRDATKLGYNPIYVFYNHSWVSDRALFGSPHHTFTVRPGDWGCAVATARFVKNAAGNKLSTHIPGMLPWHRFFGWDRSCVSQRAMAEMAGEQEFIAETPRPEWLGIMREGEVALNAYLVEHRLQGVAHFDFTDFRG</sequence>
<gene>
    <name evidence="1" type="ORF">DSM109990_01806</name>
</gene>
<reference evidence="2" key="1">
    <citation type="journal article" date="2022" name="Microorganisms">
        <title>Beyond the ABCs#Discovery of Three New Plasmid Types in Rhodobacterales (RepQ, RepY, RepW).</title>
        <authorList>
            <person name="Freese H.M."/>
            <person name="Ringel V."/>
            <person name="Overmann J."/>
            <person name="Petersen J."/>
        </authorList>
    </citation>
    <scope>NUCLEOTIDE SEQUENCE [LARGE SCALE GENOMIC DNA]</scope>
    <source>
        <strain evidence="2">DSM 109990</strain>
    </source>
</reference>
<dbReference type="Proteomes" id="UP000831019">
    <property type="component" value="Chromosome"/>
</dbReference>
<dbReference type="RefSeq" id="WP_243260666.1">
    <property type="nucleotide sequence ID" value="NZ_CP085144.1"/>
</dbReference>
<dbReference type="EMBL" id="CP085144">
    <property type="protein sequence ID" value="UOA14987.1"/>
    <property type="molecule type" value="Genomic_DNA"/>
</dbReference>
<evidence type="ECO:0008006" key="3">
    <source>
        <dbReference type="Google" id="ProtNLM"/>
    </source>
</evidence>
<proteinExistence type="predicted"/>
<evidence type="ECO:0000313" key="1">
    <source>
        <dbReference type="EMBL" id="UOA14987.1"/>
    </source>
</evidence>
<dbReference type="Pfam" id="PF20320">
    <property type="entry name" value="DUF6615"/>
    <property type="match status" value="1"/>
</dbReference>
<organism evidence="1 2">
    <name type="scientific">Sulfitobacter dubius</name>
    <dbReference type="NCBI Taxonomy" id="218673"/>
    <lineage>
        <taxon>Bacteria</taxon>
        <taxon>Pseudomonadati</taxon>
        <taxon>Pseudomonadota</taxon>
        <taxon>Alphaproteobacteria</taxon>
        <taxon>Rhodobacterales</taxon>
        <taxon>Roseobacteraceae</taxon>
        <taxon>Sulfitobacter</taxon>
    </lineage>
</organism>
<accession>A0ABY3ZJZ5</accession>
<keyword evidence="2" id="KW-1185">Reference proteome</keyword>
<protein>
    <recommendedName>
        <fullName evidence="3">Restriction endonuclease</fullName>
    </recommendedName>
</protein>
<dbReference type="InterPro" id="IPR046723">
    <property type="entry name" value="DUF6615"/>
</dbReference>
<evidence type="ECO:0000313" key="2">
    <source>
        <dbReference type="Proteomes" id="UP000831019"/>
    </source>
</evidence>
<name>A0ABY3ZJZ5_9RHOB</name>